<dbReference type="PANTHER" id="PTHR11802">
    <property type="entry name" value="SERINE PROTEASE FAMILY S10 SERINE CARBOXYPEPTIDASE"/>
    <property type="match status" value="1"/>
</dbReference>
<evidence type="ECO:0000256" key="1">
    <source>
        <dbReference type="ARBA" id="ARBA00009431"/>
    </source>
</evidence>
<dbReference type="GO" id="GO:0006508">
    <property type="term" value="P:proteolysis"/>
    <property type="evidence" value="ECO:0007669"/>
    <property type="project" value="InterPro"/>
</dbReference>
<gene>
    <name evidence="2" type="ORF">C4D60_Mb04t15670</name>
</gene>
<proteinExistence type="inferred from homology"/>
<comment type="similarity">
    <text evidence="1">Belongs to the peptidase S10 family.</text>
</comment>
<dbReference type="InterPro" id="IPR029058">
    <property type="entry name" value="AB_hydrolase_fold"/>
</dbReference>
<organism evidence="2 3">
    <name type="scientific">Musa balbisiana</name>
    <name type="common">Banana</name>
    <dbReference type="NCBI Taxonomy" id="52838"/>
    <lineage>
        <taxon>Eukaryota</taxon>
        <taxon>Viridiplantae</taxon>
        <taxon>Streptophyta</taxon>
        <taxon>Embryophyta</taxon>
        <taxon>Tracheophyta</taxon>
        <taxon>Spermatophyta</taxon>
        <taxon>Magnoliopsida</taxon>
        <taxon>Liliopsida</taxon>
        <taxon>Zingiberales</taxon>
        <taxon>Musaceae</taxon>
        <taxon>Musa</taxon>
    </lineage>
</organism>
<comment type="caution">
    <text evidence="2">The sequence shown here is derived from an EMBL/GenBank/DDBJ whole genome shotgun (WGS) entry which is preliminary data.</text>
</comment>
<dbReference type="GO" id="GO:0004185">
    <property type="term" value="F:serine-type carboxypeptidase activity"/>
    <property type="evidence" value="ECO:0007669"/>
    <property type="project" value="InterPro"/>
</dbReference>
<accession>A0A4S8KCF0</accession>
<dbReference type="Proteomes" id="UP000317650">
    <property type="component" value="Chromosome 4"/>
</dbReference>
<dbReference type="Pfam" id="PF00450">
    <property type="entry name" value="Peptidase_S10"/>
    <property type="match status" value="2"/>
</dbReference>
<dbReference type="STRING" id="52838.A0A4S8KCF0"/>
<dbReference type="PANTHER" id="PTHR11802:SF470">
    <property type="entry name" value="CARBOXYPEPTIDASE"/>
    <property type="match status" value="1"/>
</dbReference>
<dbReference type="EMBL" id="PYDT01000001">
    <property type="protein sequence ID" value="THU72768.1"/>
    <property type="molecule type" value="Genomic_DNA"/>
</dbReference>
<dbReference type="SUPFAM" id="SSF53474">
    <property type="entry name" value="alpha/beta-Hydrolases"/>
    <property type="match status" value="1"/>
</dbReference>
<dbReference type="GO" id="GO:0005773">
    <property type="term" value="C:vacuole"/>
    <property type="evidence" value="ECO:0007669"/>
    <property type="project" value="TreeGrafter"/>
</dbReference>
<dbReference type="Gene3D" id="3.40.50.1820">
    <property type="entry name" value="alpha/beta hydrolase"/>
    <property type="match status" value="2"/>
</dbReference>
<evidence type="ECO:0000313" key="2">
    <source>
        <dbReference type="EMBL" id="THU72768.1"/>
    </source>
</evidence>
<sequence>MQKGVPELGLNEYSWNKGKQACNNSSKFVLFCDTLLQITGANLLFLESPFGVGFSYTNTSSDNDTPPTVDPNGFVCLGHYVPQLAEKIYEANKKSKEEDRINLRIHDDGIGNAAIDEEADSAGLVDYAWSHAVISDDLYHRVKQTCNLSVPEDDSCDLDMLYGNYSVIDIYDIYAPVCLDKNYQSSSGSSPAIEGIRPKLFAKSVSLASIDSS</sequence>
<reference evidence="2 3" key="1">
    <citation type="journal article" date="2019" name="Nat. Plants">
        <title>Genome sequencing of Musa balbisiana reveals subgenome evolution and function divergence in polyploid bananas.</title>
        <authorList>
            <person name="Yao X."/>
        </authorList>
    </citation>
    <scope>NUCLEOTIDE SEQUENCE [LARGE SCALE GENOMIC DNA]</scope>
    <source>
        <strain evidence="3">cv. DH-PKW</strain>
        <tissue evidence="2">Leaves</tissue>
    </source>
</reference>
<name>A0A4S8KCF0_MUSBA</name>
<evidence type="ECO:0000313" key="3">
    <source>
        <dbReference type="Proteomes" id="UP000317650"/>
    </source>
</evidence>
<dbReference type="AlphaFoldDB" id="A0A4S8KCF0"/>
<dbReference type="InterPro" id="IPR001563">
    <property type="entry name" value="Peptidase_S10"/>
</dbReference>
<protein>
    <submittedName>
        <fullName evidence="2">Uncharacterized protein</fullName>
    </submittedName>
</protein>
<keyword evidence="3" id="KW-1185">Reference proteome</keyword>